<dbReference type="InterPro" id="IPR007110">
    <property type="entry name" value="Ig-like_dom"/>
</dbReference>
<keyword evidence="6" id="KW-0677">Repeat</keyword>
<evidence type="ECO:0000256" key="16">
    <source>
        <dbReference type="PROSITE-ProRule" id="PRU00460"/>
    </source>
</evidence>
<feature type="domain" description="Ig-like" evidence="23">
    <location>
        <begin position="2997"/>
        <end position="3075"/>
    </location>
</feature>
<feature type="domain" description="Ig-like" evidence="23">
    <location>
        <begin position="2510"/>
        <end position="2592"/>
    </location>
</feature>
<feature type="disulfide bond" evidence="15">
    <location>
        <begin position="477"/>
        <end position="495"/>
    </location>
</feature>
<dbReference type="SMART" id="SM00408">
    <property type="entry name" value="IGc2"/>
    <property type="match status" value="13"/>
</dbReference>
<feature type="domain" description="EGF-like" evidence="21">
    <location>
        <begin position="3636"/>
        <end position="3674"/>
    </location>
</feature>
<feature type="disulfide bond" evidence="15">
    <location>
        <begin position="310"/>
        <end position="328"/>
    </location>
</feature>
<evidence type="ECO:0000256" key="13">
    <source>
        <dbReference type="PROSITE-ProRule" id="PRU00076"/>
    </source>
</evidence>
<feature type="disulfide bond" evidence="15">
    <location>
        <begin position="813"/>
        <end position="825"/>
    </location>
</feature>
<dbReference type="InterPro" id="IPR013098">
    <property type="entry name" value="Ig_I-set"/>
</dbReference>
<dbReference type="PROSITE" id="PS50026">
    <property type="entry name" value="EGF_3"/>
    <property type="match status" value="4"/>
</dbReference>
<feature type="disulfide bond" evidence="15">
    <location>
        <begin position="932"/>
        <end position="950"/>
    </location>
</feature>
<feature type="region of interest" description="Disordered" evidence="17">
    <location>
        <begin position="330"/>
        <end position="355"/>
    </location>
</feature>
<feature type="disulfide bond" evidence="13">
    <location>
        <begin position="3983"/>
        <end position="3992"/>
    </location>
</feature>
<feature type="domain" description="SEA" evidence="19">
    <location>
        <begin position="179"/>
        <end position="292"/>
    </location>
</feature>
<dbReference type="InterPro" id="IPR056863">
    <property type="entry name" value="LMN_ATRN_NET-like_EGF"/>
</dbReference>
<feature type="disulfide bond" evidence="13">
    <location>
        <begin position="3944"/>
        <end position="3953"/>
    </location>
</feature>
<dbReference type="InterPro" id="IPR000152">
    <property type="entry name" value="EGF-type_Asp/Asn_hydroxyl_site"/>
</dbReference>
<accession>A0ABM1M2E6</accession>
<dbReference type="SUPFAM" id="SSF57424">
    <property type="entry name" value="LDL receptor-like module"/>
    <property type="match status" value="20"/>
</dbReference>
<evidence type="ECO:0000256" key="5">
    <source>
        <dbReference type="ARBA" id="ARBA00022729"/>
    </source>
</evidence>
<keyword evidence="5 18" id="KW-0732">Signal</keyword>
<feature type="domain" description="Ig-like" evidence="23">
    <location>
        <begin position="2693"/>
        <end position="2775"/>
    </location>
</feature>
<feature type="domain" description="Ig-like" evidence="23">
    <location>
        <begin position="3198"/>
        <end position="3281"/>
    </location>
</feature>
<dbReference type="Gene3D" id="4.10.400.10">
    <property type="entry name" value="Low-density Lipoprotein Receptor"/>
    <property type="match status" value="20"/>
</dbReference>
<feature type="disulfide bond" evidence="15">
    <location>
        <begin position="568"/>
        <end position="583"/>
    </location>
</feature>
<feature type="domain" description="Ig-like" evidence="23">
    <location>
        <begin position="3108"/>
        <end position="3192"/>
    </location>
</feature>
<feature type="disulfide bond" evidence="15">
    <location>
        <begin position="428"/>
        <end position="440"/>
    </location>
</feature>
<feature type="domain" description="Laminin G" evidence="20">
    <location>
        <begin position="3999"/>
        <end position="4181"/>
    </location>
</feature>
<feature type="disulfide bond" evidence="15">
    <location>
        <begin position="906"/>
        <end position="921"/>
    </location>
</feature>
<feature type="disulfide bond" evidence="15">
    <location>
        <begin position="513"/>
        <end position="525"/>
    </location>
</feature>
<feature type="disulfide bond" evidence="15">
    <location>
        <begin position="685"/>
        <end position="700"/>
    </location>
</feature>
<evidence type="ECO:0000256" key="6">
    <source>
        <dbReference type="ARBA" id="ARBA00022737"/>
    </source>
</evidence>
<dbReference type="InterPro" id="IPR036055">
    <property type="entry name" value="LDL_receptor-like_sf"/>
</dbReference>
<dbReference type="InterPro" id="IPR002049">
    <property type="entry name" value="LE_dom"/>
</dbReference>
<dbReference type="SUPFAM" id="SSF48726">
    <property type="entry name" value="Immunoglobulin"/>
    <property type="match status" value="13"/>
</dbReference>
<evidence type="ECO:0000256" key="3">
    <source>
        <dbReference type="ARBA" id="ARBA00022525"/>
    </source>
</evidence>
<evidence type="ECO:0000259" key="23">
    <source>
        <dbReference type="PROSITE" id="PS50835"/>
    </source>
</evidence>
<keyword evidence="12" id="KW-0393">Immunoglobulin domain</keyword>
<evidence type="ECO:0000256" key="17">
    <source>
        <dbReference type="SAM" id="MobiDB-lite"/>
    </source>
</evidence>
<dbReference type="PROSITE" id="PS50068">
    <property type="entry name" value="LDLRA_2"/>
    <property type="match status" value="21"/>
</dbReference>
<feature type="domain" description="Ig-like" evidence="23">
    <location>
        <begin position="2413"/>
        <end position="2501"/>
    </location>
</feature>
<dbReference type="InterPro" id="IPR013783">
    <property type="entry name" value="Ig-like_fold"/>
</dbReference>
<feature type="disulfide bond" evidence="15">
    <location>
        <begin position="549"/>
        <end position="561"/>
    </location>
</feature>
<evidence type="ECO:0000256" key="4">
    <source>
        <dbReference type="ARBA" id="ARBA00022530"/>
    </source>
</evidence>
<feature type="disulfide bond" evidence="15">
    <location>
        <begin position="673"/>
        <end position="691"/>
    </location>
</feature>
<dbReference type="InterPro" id="IPR000082">
    <property type="entry name" value="SEA_dom"/>
</dbReference>
<dbReference type="InterPro" id="IPR013320">
    <property type="entry name" value="ConA-like_dom_sf"/>
</dbReference>
<protein>
    <submittedName>
        <fullName evidence="26">Basement membrane-specific heparan sulfate proteoglycan core protein-like isoform X1</fullName>
    </submittedName>
</protein>
<dbReference type="Pfam" id="PF00054">
    <property type="entry name" value="Laminin_G_1"/>
    <property type="match status" value="2"/>
</dbReference>
<keyword evidence="25" id="KW-1185">Reference proteome</keyword>
<feature type="disulfide bond" evidence="16">
    <location>
        <begin position="2085"/>
        <end position="2094"/>
    </location>
</feature>
<dbReference type="SMART" id="SM00181">
    <property type="entry name" value="EGF"/>
    <property type="match status" value="8"/>
</dbReference>
<dbReference type="Pfam" id="PF07679">
    <property type="entry name" value="I-set"/>
    <property type="match status" value="1"/>
</dbReference>
<feature type="domain" description="Laminin G" evidence="20">
    <location>
        <begin position="3717"/>
        <end position="3892"/>
    </location>
</feature>
<feature type="domain" description="EGF-like" evidence="21">
    <location>
        <begin position="3917"/>
        <end position="3954"/>
    </location>
</feature>
<feature type="disulfide bond" evidence="15">
    <location>
        <begin position="595"/>
        <end position="607"/>
    </location>
</feature>
<dbReference type="InterPro" id="IPR023415">
    <property type="entry name" value="LDLR_class-A_CS"/>
</dbReference>
<evidence type="ECO:0000256" key="8">
    <source>
        <dbReference type="ARBA" id="ARBA00023136"/>
    </source>
</evidence>
<feature type="disulfide bond" evidence="15">
    <location>
        <begin position="1167"/>
        <end position="1185"/>
    </location>
</feature>
<name>A0ABM1M2E6_NICVS</name>
<dbReference type="SMART" id="SM00192">
    <property type="entry name" value="LDLa"/>
    <property type="match status" value="21"/>
</dbReference>
<feature type="compositionally biased region" description="Low complexity" evidence="17">
    <location>
        <begin position="112"/>
        <end position="123"/>
    </location>
</feature>
<evidence type="ECO:0000259" key="21">
    <source>
        <dbReference type="PROSITE" id="PS50026"/>
    </source>
</evidence>
<feature type="region of interest" description="Disordered" evidence="17">
    <location>
        <begin position="2976"/>
        <end position="3011"/>
    </location>
</feature>
<dbReference type="Gene3D" id="2.170.300.10">
    <property type="entry name" value="Tie2 ligand-binding domain superfamily"/>
    <property type="match status" value="2"/>
</dbReference>
<dbReference type="Gene3D" id="2.60.40.10">
    <property type="entry name" value="Immunoglobulins"/>
    <property type="match status" value="13"/>
</dbReference>
<feature type="disulfide bond" evidence="15">
    <location>
        <begin position="1006"/>
        <end position="1018"/>
    </location>
</feature>
<feature type="disulfide bond" evidence="15">
    <location>
        <begin position="520"/>
        <end position="538"/>
    </location>
</feature>
<dbReference type="PROSITE" id="PS01209">
    <property type="entry name" value="LDLRA_1"/>
    <property type="match status" value="7"/>
</dbReference>
<dbReference type="CDD" id="cd00110">
    <property type="entry name" value="LamG"/>
    <property type="match status" value="3"/>
</dbReference>
<feature type="domain" description="Laminin IV type A" evidence="24">
    <location>
        <begin position="1797"/>
        <end position="1976"/>
    </location>
</feature>
<feature type="disulfide bond" evidence="15">
    <location>
        <begin position="1160"/>
        <end position="1172"/>
    </location>
</feature>
<feature type="disulfide bond" evidence="15">
    <location>
        <begin position="738"/>
        <end position="750"/>
    </location>
</feature>
<dbReference type="InterPro" id="IPR002172">
    <property type="entry name" value="LDrepeatLR_classA_rpt"/>
</dbReference>
<feature type="domain" description="Laminin IV type A" evidence="24">
    <location>
        <begin position="2141"/>
        <end position="2323"/>
    </location>
</feature>
<comment type="caution">
    <text evidence="13">Lacks conserved residue(s) required for the propagation of feature annotation.</text>
</comment>
<dbReference type="Pfam" id="PF00057">
    <property type="entry name" value="Ldl_recept_a"/>
    <property type="match status" value="16"/>
</dbReference>
<keyword evidence="13" id="KW-0245">EGF-like domain</keyword>
<dbReference type="PANTHER" id="PTHR11640">
    <property type="entry name" value="NEPHRIN"/>
    <property type="match status" value="1"/>
</dbReference>
<dbReference type="PRINTS" id="PR00261">
    <property type="entry name" value="LDLRECEPTOR"/>
</dbReference>
<feature type="domain" description="EGF-like" evidence="21">
    <location>
        <begin position="3956"/>
        <end position="3993"/>
    </location>
</feature>
<sequence>MGVQSTPNRLIYLCAAIFLTAVLLQLPSNANADKEIDSDLIFETADDPTTNHDISIRDASHNVISESSQDDEPHWINKVVHRIKRQLFSWPFFTTTPAPDVEEDEDDEETENIATTDNNQDQDQIQEGSQEYSKYDHKENNQDNNDDDYEIHSFNNSDDEDMPDNSGDYSGSHKIENDGPAYYRVVMTVMEPMSQDYTNKASDTYKTFVKTFVDDIHELYKKTRGNQRAEVITIEPHSSDVFGIVVTFDIESKGYYNEEKIKSVLVKQIQSRNSIGQLQVNLDNFRFKRFEAKREDAVETNVCHESELQCKNGECVPSESRCNKEIDCEDGSDETGCPPDDVEPEAEIPVGSNRNEFEKRVTQIPTGSSFPIPTVPSHETNFTQNLPGRCRGDDVYHCKNNVQICSEKECDGHKDCDDGEDEENCWDCSTDEIQCDISRCVSKTKLCDGVFDCDDKTDENDDSCTGRGRCYPEETQCRSGECINKSQICDGRYDCPDGDDEENCSVQKHATRCNKEEFTCGDGSCIPMKRKCNSVRDCADNSDEKNCPCKDDEFTCDNRICIPFKQRCDSIHNCNDGSDEKNCPDPSRAKPSGGCQDHERRCKDGTCIDQIYFCDGRINCPDESDEMNCCKLDQFRCSNGTCLRIDQRCDGNSDCEHSEDEDNCVCKANQFRCESNECVNVDKHCNGHIDCADGSDERNCNACDSHYCDGGTCLNNAFVCDGILDCLDESDESNCSQCSPSQFKCDSGMCIPENGRCNDIKDCNDGSDENNCVHHCPFGQFRCDDGLCLQIERRCDSYEDCRDGSDEKNCTQCDSNQFECGTGICIAESKQCDGYSDCDDHSDEQGCAPECAADQFQCNDKRCIPNDRKCNGDNDCEDGEDELDCACSSDEFTCGNGKCIPNYLKCDNVPNCDDGSDEIDCGTVCSYDEFACGDGSCIDNHRKCNGRPDCSDGSDEVNCGHIAVVCRHGEVQCRNQKQCYPSSGHCNRIRDCDDNSDEDNCPIEACTRDEFRCENGPCISMELRCNGKTDCPLDNSDELDCNPYDNEHNPNTPFIVDLKAYPSEQEIKETIIRTGQEVVFHCRDEGPNRVKVYWSYKYGNLPPGSRDNNGRLEMPNIPTNYSGEYICNAVTPPSVPATHISVYLNINKYIAPTTRKPQVCGLYEATCANGDCIDKQRVCDGHFDCADGSDETRCNPHGCEPNEFRCANKKCILKTWRCDSDDDCGDNSDEMNCATNPPGSLCGFHQFTCRSGNQCIPKSFHCDMSNDCTDGSDEIGCSSVTIVRPPPPMITLEIGATFEITCSAVAVPTPEISWRLNWGHIPEKCITTSVNGVGVLTCPDIQPENQGAYSCEAINIRGSVIATPDTILLVNAGQSVCPAGFFNEEARNPNECISCFCFGVTKECSSADLFTYQLQPPMDSQRFVTVNVDPMTGVVDIRGDSPYRNDQMSVTTSNIRNGLRVYSQYNEDSNHNLVPYFAMPENYHGNQLKSYGGYLKYILKTNREGHQISRAPDVILSGNGYTLLHVSNENRDGEMNIRFFVGEWIKKSDTAPESLATREEIMMALASVDNILIKVKYSYGHFDTTLENIIMDSAGIIDNRIGQASFVEQCRCPTGYSGLSCESCAAGYSRHQSGPWLGKCHKEPENCPAGYYGDPSRGIDCKICPCPLTSSGNQFGRTCRLDTDGGATCDCPREYYGRRCEHCARGYNGNPLVAGDYCKPNVDHCNAAGSSYTNQQSGQCPCKINTIGYTCDTCKENTFHLSNDNMFGCISCFCMGITKQCQSTNWYRDQISTIFTSSKNNFKLVAADNKDTEIEDGIILDQHSREIVYNNFRNTDLYYWSLPSRFLGNKLTAYGGYLTYTLRYVPFPAGQSSKNNAHDVELKSIGGITIRYFANDTRTSSNNLTMKVPILEQYWQRADGNVADREHLMMALAEIESISIKATYTTNTREAALQMVSLDTASDRNTGNARALPVEQCSCPVGYKGLSCEECDAGYTRTLGGIYLGLCEKCDCNGHSNKCDPNSGDCTNCRDHTTGNKCDECEYGYVGDPTNNVPCTYKRDHDENNCKCNPAGSISSDCISGVCQCKTNVEGSNCDRCREGTFGLNVSIAEGCQSCFCSGVATDCHESNMYIEQIPSQIFEPNNNGFVLTNIKQTEKIDTNFQLNIAMNEIGYTFRPSQHSESLFWSLPNVFTGNKIKSFGGNLEFTQRYTQRPDASYVMDRDVIIIGNGITIYWSNPHRQAQNLANKISVNLSPASKWQRLDFRQGPKPASREDLLKVLANIDAILIRAQLSSDTASSFISDLTLDTSVDTRTNQGRSTHVEVCICPPGYTGTSCEICAQGYYRDINDIGTGPLGSCSKCPCNGHESSCSIDQNSGVHCNCMQGYSGQRCEHYGSSIIQPEYPPVTSSPNIPPSISLSISSPSLTIREVGGEVRLRCIATSFINKSIKIHWTKDQGVLPDRAIDDNNGLLVITDLRHSDSGNYICQAFDGLSIVTERVNLAVGGNTPELPIISIVPSTVDVYEGKPFRLQCISRGNPTPNISWRKSNGDHLNENIIYNDYLEVTHARKSDEGTYQCLGVNTAGQNVDYANVRVHIPSGPYPITPVITPSQYAGTSGQSFTLTCTAGGNYNIRWTKQNSRYLPHNNQINNGILIVNHAKPEDSGVYVCTATANDGRSVNVTTNVHIMEGSGIAPSVTLEPNTQKVDQGTEAELKCNVVGSPIPTIHWSKEGGDISHNSLQQGSILKIYNVQMSDRGMYKCAAKNSFGLGQSFAIIDVQAREAPIIEIYPKNEQIVNVGSNAMFQCRILYGIPAPTIRWHRADGYPISHRVEKLSNGVLRFNGIEESDGGKYICSAENTVGSVTAYGHIIVQTVPDVSIIPRTEIMQVQVGKPIRLECMASGHPSPTVQWSKFIHNRDSLTSSYNSKPLTNELSGNAVFEITRVTMDDRGTYYCTGRNSAGARESRITIHVDDNIPTRGDITANHTYAKGEDPGSDRRPEFSYKDNERQRPEDDAQVFTVPVGNRADLRCDIKKTNETIFTHWTRADNTSLPKYSLIRNGTLIINNAQPSDSGFYKCLGYSASTSEILFVVTAKVQVLSEEELCALQALPRITLNPTTQVVNPGDNARIECSASGEQPIRITWSGLNKTMPSSVYTQDGIIVFNNIQVSDAGRYKCTATNSVGEADSVAEVLVQENFEMPSISADSKSKAARRGSTIDLKCNVQPEYEHSVYWYKEAGDLPQNSITRGSALRITDITEYDEGIYYCEITNPDGTKSKDYIELSVNEPNNPTLDIQPSTQSPRVGENIELFCRSNEPGVITTWTKVTGRMAPNVVMESGTLKFYSLKKENAGLYRCEARGYNGLYHKDFNINVIDDAHDDTISKKEAPRGSTIILSCNTDLKEPVTYFWSKQKGVLPKEVDIYSKSIQINDIDSHNAGLYTCTSSNSYNKIETPTILVVTGIVPYFTQAPVSFIALDTLKDAYIQFSIEISFKPEVHDGLILYNGNKKNMLTGDFVSLALVNGIPEFRFNVGHNNTPAIIKGNHTLALGQWHTVKIFRNRKRGTMYVDGQGPYPGTSLGKFSGLTINENLFIGGVPDFNDISPMANAHRGFVGCISKLKIGNADIDILKEAHMKRGTTDCETCSENLCENNGVCQESLSKDGFMCICRSGYSGPTCNKVGAEFCSASTCGTGRCVDSEDSYTCQCPLSKGGKHCEKELNISEPAFSRNSYLAYNTPTQLRRLKISMKIKPKDLSDGVIAYCGENDEGDGDFISLAIKDRRIEFRFDVGNGPIVIKSEEELTEENKWVVVTVSRVSSDGKLIVDGYAPVVGTTVGNHRGLNLHTQFFVGGYNKDTVRLNPGVGVTNGFNGCVSEVSISNVHMGLANSVDSANVKDCNSSDEEDQYFTLENDIYTASTYNVKQTGCSSNPCRNDGYCYPLSPTTYQCNCIHGYTGNECEIAPNMCEHLNPCQNAGICHGDTKIYKCDCPKGFTGTNCELAITIRNDANFNGDGYLEFNNYLLDHTNDQAEEVIALELSTNDTNGLIFWHGQGPNENGQGQDFIALAVVDGYLEFTYDLGSGEAHIVNRDVFISNNNRHRVILKREGREGSMEIDNDHHTTGEAGGITNHMNCDGNIYLGGTPNIELMTGRRYTKGFTGCIHGFELQDSKTLDLGVSAISGLNVNSCQRHSWIPSSLIFTDSDQFDEIIPPPPVNIIHPKPSSSKVPKYDSHIFGILICVLYSLSQGV</sequence>
<feature type="domain" description="Ig-like" evidence="23">
    <location>
        <begin position="2873"/>
        <end position="2966"/>
    </location>
</feature>
<feature type="compositionally biased region" description="Acidic residues" evidence="17">
    <location>
        <begin position="100"/>
        <end position="111"/>
    </location>
</feature>
<feature type="disulfide bond" evidence="15">
    <location>
        <begin position="795"/>
        <end position="810"/>
    </location>
</feature>
<feature type="disulfide bond" evidence="13">
    <location>
        <begin position="3645"/>
        <end position="3662"/>
    </location>
</feature>
<feature type="disulfide bond" evidence="15">
    <location>
        <begin position="435"/>
        <end position="453"/>
    </location>
</feature>
<keyword evidence="8" id="KW-0472">Membrane</keyword>
<feature type="disulfide bond" evidence="15">
    <location>
        <begin position="887"/>
        <end position="899"/>
    </location>
</feature>
<gene>
    <name evidence="26" type="primary">LOC108556930</name>
</gene>
<keyword evidence="10" id="KW-0325">Glycoprotein</keyword>
<feature type="domain" description="Ig-like" evidence="23">
    <location>
        <begin position="3288"/>
        <end position="3369"/>
    </location>
</feature>
<dbReference type="PROSITE" id="PS50024">
    <property type="entry name" value="SEA"/>
    <property type="match status" value="1"/>
</dbReference>
<feature type="disulfide bond" evidence="13">
    <location>
        <begin position="3702"/>
        <end position="3711"/>
    </location>
</feature>
<dbReference type="SMART" id="SM00281">
    <property type="entry name" value="LamB"/>
    <property type="match status" value="3"/>
</dbReference>
<dbReference type="Pfam" id="PF02210">
    <property type="entry name" value="Laminin_G_2"/>
    <property type="match status" value="1"/>
</dbReference>
<feature type="domain" description="Ig-like" evidence="23">
    <location>
        <begin position="3387"/>
        <end position="3455"/>
    </location>
</feature>
<feature type="disulfide bond" evidence="15">
    <location>
        <begin position="1262"/>
        <end position="1277"/>
    </location>
</feature>
<feature type="compositionally biased region" description="Basic and acidic residues" evidence="17">
    <location>
        <begin position="2986"/>
        <end position="3011"/>
    </location>
</feature>
<feature type="disulfide bond" evidence="15">
    <location>
        <begin position="925"/>
        <end position="937"/>
    </location>
</feature>
<feature type="disulfide bond" evidence="15">
    <location>
        <begin position="410"/>
        <end position="425"/>
    </location>
</feature>
<feature type="disulfide bond" evidence="16">
    <location>
        <begin position="2066"/>
        <end position="2078"/>
    </location>
</feature>
<feature type="disulfide bond" evidence="15">
    <location>
        <begin position="489"/>
        <end position="504"/>
    </location>
</feature>
<feature type="disulfide bond" evidence="15">
    <location>
        <begin position="470"/>
        <end position="482"/>
    </location>
</feature>
<feature type="disulfide bond" evidence="15">
    <location>
        <begin position="398"/>
        <end position="416"/>
    </location>
</feature>
<dbReference type="PROSITE" id="PS00010">
    <property type="entry name" value="ASX_HYDROXYL"/>
    <property type="match status" value="1"/>
</dbReference>
<evidence type="ECO:0000256" key="9">
    <source>
        <dbReference type="ARBA" id="ARBA00023157"/>
    </source>
</evidence>
<evidence type="ECO:0000256" key="10">
    <source>
        <dbReference type="ARBA" id="ARBA00023180"/>
    </source>
</evidence>
<feature type="signal peptide" evidence="18">
    <location>
        <begin position="1"/>
        <end position="32"/>
    </location>
</feature>
<dbReference type="SMART" id="SM00180">
    <property type="entry name" value="EGF_Lam"/>
    <property type="match status" value="7"/>
</dbReference>
<feature type="disulfide bond" evidence="13">
    <location>
        <begin position="3681"/>
        <end position="3691"/>
    </location>
</feature>
<feature type="disulfide bond" evidence="15">
    <location>
        <begin position="1013"/>
        <end position="1031"/>
    </location>
</feature>
<feature type="domain" description="Laminin G" evidence="20">
    <location>
        <begin position="3460"/>
        <end position="3640"/>
    </location>
</feature>
<feature type="domain" description="Ig-like" evidence="23">
    <location>
        <begin position="1285"/>
        <end position="1368"/>
    </location>
</feature>
<dbReference type="PROSITE" id="PS50027">
    <property type="entry name" value="EGF_LAM_2"/>
    <property type="match status" value="2"/>
</dbReference>
<feature type="disulfide bond" evidence="15">
    <location>
        <begin position="532"/>
        <end position="547"/>
    </location>
</feature>
<feature type="disulfide bond" evidence="16">
    <location>
        <begin position="2041"/>
        <end position="2055"/>
    </location>
</feature>
<evidence type="ECO:0000256" key="12">
    <source>
        <dbReference type="ARBA" id="ARBA00023319"/>
    </source>
</evidence>
<dbReference type="Proteomes" id="UP000695000">
    <property type="component" value="Unplaced"/>
</dbReference>
<dbReference type="SMART" id="SM00282">
    <property type="entry name" value="LamG"/>
    <property type="match status" value="3"/>
</dbReference>
<dbReference type="SUPFAM" id="SSF57196">
    <property type="entry name" value="EGF/Laminin"/>
    <property type="match status" value="5"/>
</dbReference>
<feature type="disulfide bond" evidence="15">
    <location>
        <begin position="858"/>
        <end position="876"/>
    </location>
</feature>
<dbReference type="GeneID" id="108556930"/>
<feature type="domain" description="Ig-like" evidence="23">
    <location>
        <begin position="1053"/>
        <end position="1141"/>
    </location>
</feature>
<feature type="domain" description="Laminin IV type A" evidence="24">
    <location>
        <begin position="1418"/>
        <end position="1609"/>
    </location>
</feature>
<keyword evidence="4" id="KW-0272">Extracellular matrix</keyword>
<feature type="chain" id="PRO_5045429006" evidence="18">
    <location>
        <begin position="33"/>
        <end position="4242"/>
    </location>
</feature>
<proteinExistence type="predicted"/>
<dbReference type="InterPro" id="IPR001881">
    <property type="entry name" value="EGF-like_Ca-bd_dom"/>
</dbReference>
<feature type="disulfide bond" evidence="15">
    <location>
        <begin position="649"/>
        <end position="664"/>
    </location>
</feature>
<feature type="disulfide bond" evidence="15">
    <location>
        <begin position="851"/>
        <end position="863"/>
    </location>
</feature>
<feature type="disulfide bond" evidence="15">
    <location>
        <begin position="322"/>
        <end position="337"/>
    </location>
</feature>
<feature type="domain" description="Ig-like" evidence="23">
    <location>
        <begin position="2601"/>
        <end position="2680"/>
    </location>
</feature>
<keyword evidence="7" id="KW-0084">Basement membrane</keyword>
<comment type="subcellular location">
    <subcellularLocation>
        <location evidence="2">Membrane</location>
        <topology evidence="2">Single-pass type I membrane protein</topology>
    </subcellularLocation>
    <subcellularLocation>
        <location evidence="1">Secreted</location>
        <location evidence="1">Extracellular space</location>
        <location evidence="1">Extracellular matrix</location>
        <location evidence="1">Basement membrane</location>
    </subcellularLocation>
</comment>
<feature type="disulfide bond" evidence="15">
    <location>
        <begin position="637"/>
        <end position="655"/>
    </location>
</feature>
<feature type="disulfide bond" evidence="13">
    <location>
        <begin position="3664"/>
        <end position="3673"/>
    </location>
</feature>
<evidence type="ECO:0000256" key="2">
    <source>
        <dbReference type="ARBA" id="ARBA00004479"/>
    </source>
</evidence>
<dbReference type="Pfam" id="PF13927">
    <property type="entry name" value="Ig_3"/>
    <property type="match status" value="8"/>
</dbReference>
<feature type="domain" description="Laminin EGF-like" evidence="22">
    <location>
        <begin position="2066"/>
        <end position="2114"/>
    </location>
</feature>
<dbReference type="PANTHER" id="PTHR11640:SF156">
    <property type="entry name" value="HEPARAN SULFATE PROTEOGLYCAN 2"/>
    <property type="match status" value="1"/>
</dbReference>
<feature type="disulfide bond" evidence="15">
    <location>
        <begin position="1218"/>
        <end position="1233"/>
    </location>
</feature>
<evidence type="ECO:0000256" key="14">
    <source>
        <dbReference type="PROSITE-ProRule" id="PRU00122"/>
    </source>
</evidence>
<keyword evidence="3" id="KW-0964">Secreted</keyword>
<dbReference type="InterPro" id="IPR051275">
    <property type="entry name" value="Cell_adhesion_signaling"/>
</dbReference>
<dbReference type="InterPro" id="IPR001791">
    <property type="entry name" value="Laminin_G"/>
</dbReference>
<dbReference type="CDD" id="cd00055">
    <property type="entry name" value="EGF_Lam"/>
    <property type="match status" value="4"/>
</dbReference>
<feature type="domain" description="Ig-like" evidence="23">
    <location>
        <begin position="2782"/>
        <end position="2862"/>
    </location>
</feature>
<feature type="domain" description="Laminin EGF-like" evidence="22">
    <location>
        <begin position="2010"/>
        <end position="2057"/>
    </location>
</feature>
<feature type="disulfide bond" evidence="15">
    <location>
        <begin position="708"/>
        <end position="726"/>
    </location>
</feature>
<dbReference type="PROSITE" id="PS00022">
    <property type="entry name" value="EGF_1"/>
    <property type="match status" value="6"/>
</dbReference>
<feature type="disulfide bond" evidence="15">
    <location>
        <begin position="870"/>
        <end position="885"/>
    </location>
</feature>
<dbReference type="PROSITE" id="PS50835">
    <property type="entry name" value="IG_LIKE"/>
    <property type="match status" value="13"/>
</dbReference>
<feature type="disulfide bond" evidence="15">
    <location>
        <begin position="614"/>
        <end position="629"/>
    </location>
</feature>
<evidence type="ECO:0000259" key="19">
    <source>
        <dbReference type="PROSITE" id="PS50024"/>
    </source>
</evidence>
<organism evidence="25 26">
    <name type="scientific">Nicrophorus vespilloides</name>
    <name type="common">Boreal carrion beetle</name>
    <dbReference type="NCBI Taxonomy" id="110193"/>
    <lineage>
        <taxon>Eukaryota</taxon>
        <taxon>Metazoa</taxon>
        <taxon>Ecdysozoa</taxon>
        <taxon>Arthropoda</taxon>
        <taxon>Hexapoda</taxon>
        <taxon>Insecta</taxon>
        <taxon>Pterygota</taxon>
        <taxon>Neoptera</taxon>
        <taxon>Endopterygota</taxon>
        <taxon>Coleoptera</taxon>
        <taxon>Polyphaga</taxon>
        <taxon>Staphyliniformia</taxon>
        <taxon>Silphidae</taxon>
        <taxon>Nicrophorinae</taxon>
        <taxon>Nicrophorus</taxon>
    </lineage>
</organism>
<feature type="disulfide bond" evidence="15">
    <location>
        <begin position="1199"/>
        <end position="1211"/>
    </location>
</feature>
<dbReference type="Gene3D" id="2.10.25.10">
    <property type="entry name" value="Laminin"/>
    <property type="match status" value="7"/>
</dbReference>
<feature type="disulfide bond" evidence="15">
    <location>
        <begin position="630"/>
        <end position="642"/>
    </location>
</feature>
<evidence type="ECO:0000256" key="1">
    <source>
        <dbReference type="ARBA" id="ARBA00004302"/>
    </source>
</evidence>
<feature type="region of interest" description="Disordered" evidence="17">
    <location>
        <begin position="577"/>
        <end position="598"/>
    </location>
</feature>
<feature type="disulfide bond" evidence="15">
    <location>
        <begin position="1206"/>
        <end position="1224"/>
    </location>
</feature>
<dbReference type="RefSeq" id="XP_017768746.1">
    <property type="nucleotide sequence ID" value="XM_017913257.1"/>
</dbReference>
<dbReference type="CDD" id="cd00054">
    <property type="entry name" value="EGF_CA"/>
    <property type="match status" value="2"/>
</dbReference>
<feature type="disulfide bond" evidence="15">
    <location>
        <begin position="720"/>
        <end position="735"/>
    </location>
</feature>
<feature type="disulfide bond" evidence="14">
    <location>
        <begin position="4154"/>
        <end position="4181"/>
    </location>
</feature>
<dbReference type="InterPro" id="IPR003599">
    <property type="entry name" value="Ig_sub"/>
</dbReference>
<feature type="disulfide bond" evidence="15">
    <location>
        <begin position="303"/>
        <end position="315"/>
    </location>
</feature>
<evidence type="ECO:0000259" key="20">
    <source>
        <dbReference type="PROSITE" id="PS50025"/>
    </source>
</evidence>
<dbReference type="SMART" id="SM00409">
    <property type="entry name" value="IG"/>
    <property type="match status" value="13"/>
</dbReference>
<dbReference type="PROSITE" id="PS01248">
    <property type="entry name" value="EGF_LAM_1"/>
    <property type="match status" value="3"/>
</dbReference>
<evidence type="ECO:0000256" key="15">
    <source>
        <dbReference type="PROSITE-ProRule" id="PRU00124"/>
    </source>
</evidence>
<dbReference type="Pfam" id="PF00052">
    <property type="entry name" value="Laminin_B"/>
    <property type="match status" value="3"/>
</dbReference>
<evidence type="ECO:0000256" key="18">
    <source>
        <dbReference type="SAM" id="SignalP"/>
    </source>
</evidence>
<dbReference type="CDD" id="cd00096">
    <property type="entry name" value="Ig"/>
    <property type="match status" value="1"/>
</dbReference>
<dbReference type="PROSITE" id="PS01186">
    <property type="entry name" value="EGF_2"/>
    <property type="match status" value="4"/>
</dbReference>
<keyword evidence="9 13" id="KW-1015">Disulfide bond</keyword>
<dbReference type="Pfam" id="PF24973">
    <property type="entry name" value="EGF_LMN_ATRN"/>
    <property type="match status" value="1"/>
</dbReference>
<feature type="domain" description="EGF-like" evidence="21">
    <location>
        <begin position="3677"/>
        <end position="3712"/>
    </location>
</feature>
<dbReference type="Pfam" id="PF00053">
    <property type="entry name" value="EGF_laminin"/>
    <property type="match status" value="4"/>
</dbReference>
<dbReference type="Gene3D" id="2.60.120.200">
    <property type="match status" value="3"/>
</dbReference>
<dbReference type="SMART" id="SM00179">
    <property type="entry name" value="EGF_CA"/>
    <property type="match status" value="4"/>
</dbReference>
<dbReference type="InterPro" id="IPR000034">
    <property type="entry name" value="Laminin_IV"/>
</dbReference>
<feature type="disulfide bond" evidence="15">
    <location>
        <begin position="556"/>
        <end position="574"/>
    </location>
</feature>
<feature type="disulfide bond" evidence="15">
    <location>
        <begin position="666"/>
        <end position="678"/>
    </location>
</feature>
<feature type="disulfide bond" evidence="15">
    <location>
        <begin position="986"/>
        <end position="1001"/>
    </location>
</feature>
<feature type="disulfide bond" evidence="16">
    <location>
        <begin position="2029"/>
        <end position="2038"/>
    </location>
</feature>
<evidence type="ECO:0000256" key="7">
    <source>
        <dbReference type="ARBA" id="ARBA00022869"/>
    </source>
</evidence>
<evidence type="ECO:0000259" key="24">
    <source>
        <dbReference type="PROSITE" id="PS51115"/>
    </source>
</evidence>
<dbReference type="InterPro" id="IPR036179">
    <property type="entry name" value="Ig-like_dom_sf"/>
</dbReference>
<feature type="disulfide bond" evidence="15">
    <location>
        <begin position="757"/>
        <end position="772"/>
    </location>
</feature>
<dbReference type="Pfam" id="PF13895">
    <property type="entry name" value="Ig_2"/>
    <property type="match status" value="1"/>
</dbReference>
<feature type="disulfide bond" evidence="15">
    <location>
        <begin position="745"/>
        <end position="763"/>
    </location>
</feature>
<dbReference type="CDD" id="cd00112">
    <property type="entry name" value="LDLa"/>
    <property type="match status" value="21"/>
</dbReference>
<feature type="disulfide bond" evidence="15">
    <location>
        <begin position="894"/>
        <end position="912"/>
    </location>
</feature>
<feature type="disulfide bond" evidence="15">
    <location>
        <begin position="1179"/>
        <end position="1194"/>
    </location>
</feature>
<feature type="disulfide bond" evidence="15">
    <location>
        <begin position="820"/>
        <end position="838"/>
    </location>
</feature>
<evidence type="ECO:0000259" key="22">
    <source>
        <dbReference type="PROSITE" id="PS50027"/>
    </source>
</evidence>
<feature type="disulfide bond" evidence="15">
    <location>
        <begin position="783"/>
        <end position="801"/>
    </location>
</feature>
<feature type="disulfide bond" evidence="15">
    <location>
        <begin position="832"/>
        <end position="847"/>
    </location>
</feature>
<dbReference type="InterPro" id="IPR000742">
    <property type="entry name" value="EGF"/>
</dbReference>
<keyword evidence="11 16" id="KW-0424">Laminin EGF-like domain</keyword>
<evidence type="ECO:0000313" key="26">
    <source>
        <dbReference type="RefSeq" id="XP_017768746.1"/>
    </source>
</evidence>
<feature type="disulfide bond" evidence="15">
    <location>
        <begin position="776"/>
        <end position="788"/>
    </location>
</feature>
<dbReference type="SUPFAM" id="SSF49899">
    <property type="entry name" value="Concanavalin A-like lectins/glucanases"/>
    <property type="match status" value="3"/>
</dbReference>
<dbReference type="PROSITE" id="PS51115">
    <property type="entry name" value="LAMININ_IVA"/>
    <property type="match status" value="3"/>
</dbReference>
<evidence type="ECO:0000256" key="11">
    <source>
        <dbReference type="ARBA" id="ARBA00023292"/>
    </source>
</evidence>
<dbReference type="PROSITE" id="PS50025">
    <property type="entry name" value="LAM_G_DOMAIN"/>
    <property type="match status" value="3"/>
</dbReference>
<feature type="region of interest" description="Disordered" evidence="17">
    <location>
        <begin position="95"/>
        <end position="175"/>
    </location>
</feature>
<evidence type="ECO:0000313" key="25">
    <source>
        <dbReference type="Proteomes" id="UP000695000"/>
    </source>
</evidence>
<dbReference type="InterPro" id="IPR003598">
    <property type="entry name" value="Ig_sub2"/>
</dbReference>
<reference evidence="26" key="1">
    <citation type="submission" date="2025-08" db="UniProtKB">
        <authorList>
            <consortium name="RefSeq"/>
        </authorList>
    </citation>
    <scope>IDENTIFICATION</scope>
    <source>
        <tissue evidence="26">Whole Larva</tissue>
    </source>
</reference>
<feature type="disulfide bond" evidence="15">
    <location>
        <begin position="602"/>
        <end position="620"/>
    </location>
</feature>
<feature type="disulfide bond" evidence="15">
    <location>
        <begin position="944"/>
        <end position="959"/>
    </location>
</feature>